<dbReference type="GO" id="GO:0005085">
    <property type="term" value="F:guanyl-nucleotide exchange factor activity"/>
    <property type="evidence" value="ECO:0007669"/>
    <property type="project" value="InterPro"/>
</dbReference>
<protein>
    <submittedName>
        <fullName evidence="2">DENND6B protein</fullName>
    </submittedName>
</protein>
<dbReference type="EMBL" id="OV696690">
    <property type="protein sequence ID" value="CAH1266587.1"/>
    <property type="molecule type" value="Genomic_DNA"/>
</dbReference>
<gene>
    <name evidence="2" type="primary">DENND6B</name>
    <name evidence="2" type="ORF">BLAG_LOCUS20148</name>
</gene>
<name>A0A8K0A093_BRALA</name>
<sequence length="607" mass="69662">MRYPRPLRLEHNGMFQRMGLNMAAAREEKPRGPESSSFSPPRHTSMLPQSPTLPWDRFSNWLHCICVVTFDLELGQAMELIYPGHIKLSEKEKMNICYLSFPDSNSGCMGDTQFCFRIRQSPGRKAPSHTDTQWERDAPVYLHRDQAHYYGYVYFRQVKDKSSRRGYFQKSLVLITRLPFNNLFNFLAEIVAPEYFDNGEPCLEAACHDIDQWPSPQPGETLSLPMMGMVIQVRLLSKQDKLATTPVQVIHQQSTSPIPAPYVLPSLHEVDVFKCLHPVLPHVQMLWELVLTTEPIIVMAPSPTVCSETVLALTSMISPLNFCSDFRPYFTIHDSEFKEYTTKTQAPPPVVLGVTNPFFAKTLQHWPHIIRIGEMGNIVAGGRQVLKTKKSSSLKTIDAKPGVYTTYKPFLNKDKNILKRLQKGIASRRPNEVQTAMLKRYLLELTQSFMIPLERYVASLMPLQRNVSPWKQAPRLKPFEPEEFLKTVEHSGPQLTSGLRGDWEGLYRRFFRSSNFEGWLRARQQEVDDKLQALHLEALCDADLSLWIQGRPEVEVVDLVLKLREKMKFAATNQVCVKDEVLQRLNLHLDGIIRALPEDLRSILKSS</sequence>
<evidence type="ECO:0000256" key="1">
    <source>
        <dbReference type="SAM" id="MobiDB-lite"/>
    </source>
</evidence>
<organism evidence="2 3">
    <name type="scientific">Branchiostoma lanceolatum</name>
    <name type="common">Common lancelet</name>
    <name type="synonym">Amphioxus lanceolatum</name>
    <dbReference type="NCBI Taxonomy" id="7740"/>
    <lineage>
        <taxon>Eukaryota</taxon>
        <taxon>Metazoa</taxon>
        <taxon>Chordata</taxon>
        <taxon>Cephalochordata</taxon>
        <taxon>Leptocardii</taxon>
        <taxon>Amphioxiformes</taxon>
        <taxon>Branchiostomatidae</taxon>
        <taxon>Branchiostoma</taxon>
    </lineage>
</organism>
<proteinExistence type="predicted"/>
<accession>A0A8K0A093</accession>
<dbReference type="InterPro" id="IPR043153">
    <property type="entry name" value="DENN_C"/>
</dbReference>
<dbReference type="InterPro" id="IPR024224">
    <property type="entry name" value="DENND6"/>
</dbReference>
<dbReference type="Gene3D" id="3.40.50.11500">
    <property type="match status" value="1"/>
</dbReference>
<dbReference type="Proteomes" id="UP000838412">
    <property type="component" value="Chromosome 5"/>
</dbReference>
<feature type="region of interest" description="Disordered" evidence="1">
    <location>
        <begin position="24"/>
        <end position="47"/>
    </location>
</feature>
<dbReference type="PANTHER" id="PTHR13677:SF0">
    <property type="entry name" value="LD41638P"/>
    <property type="match status" value="1"/>
</dbReference>
<dbReference type="AlphaFoldDB" id="A0A8K0A093"/>
<evidence type="ECO:0000313" key="3">
    <source>
        <dbReference type="Proteomes" id="UP000838412"/>
    </source>
</evidence>
<dbReference type="OrthoDB" id="10265409at2759"/>
<dbReference type="PANTHER" id="PTHR13677">
    <property type="entry name" value="LD41638P"/>
    <property type="match status" value="1"/>
</dbReference>
<evidence type="ECO:0000313" key="2">
    <source>
        <dbReference type="EMBL" id="CAH1266587.1"/>
    </source>
</evidence>
<reference evidence="2" key="1">
    <citation type="submission" date="2022-01" db="EMBL/GenBank/DDBJ databases">
        <authorList>
            <person name="Braso-Vives M."/>
        </authorList>
    </citation>
    <scope>NUCLEOTIDE SEQUENCE</scope>
</reference>
<dbReference type="Pfam" id="PF08616">
    <property type="entry name" value="SPA"/>
    <property type="match status" value="1"/>
</dbReference>
<dbReference type="GO" id="GO:0055037">
    <property type="term" value="C:recycling endosome"/>
    <property type="evidence" value="ECO:0007669"/>
    <property type="project" value="TreeGrafter"/>
</dbReference>
<keyword evidence="3" id="KW-1185">Reference proteome</keyword>